<dbReference type="InterPro" id="IPR042216">
    <property type="entry name" value="MitoNEET_CISD"/>
</dbReference>
<dbReference type="EMBL" id="UOFZ01000080">
    <property type="protein sequence ID" value="VAX12991.1"/>
    <property type="molecule type" value="Genomic_DNA"/>
</dbReference>
<sequence length="79" mass="8541">MSEQPVASQNEPYAVEVEAGKEYYWCACGRSKTQPYCDGSHEGTGIQPLAFTAEKSGQAHLCGCRKTATPPFCDGSHNQ</sequence>
<keyword evidence="1" id="KW-0001">2Fe-2S</keyword>
<keyword evidence="2" id="KW-0479">Metal-binding</keyword>
<dbReference type="EC" id="1.4.1.13" evidence="6"/>
<gene>
    <name evidence="6" type="ORF">MNBD_GAMMA24-101</name>
</gene>
<evidence type="ECO:0000313" key="6">
    <source>
        <dbReference type="EMBL" id="VAX12991.1"/>
    </source>
</evidence>
<dbReference type="GO" id="GO:0046872">
    <property type="term" value="F:metal ion binding"/>
    <property type="evidence" value="ECO:0007669"/>
    <property type="project" value="UniProtKB-KW"/>
</dbReference>
<dbReference type="PANTHER" id="PTHR46491">
    <property type="entry name" value="CDGSH IRON SULFUR DOMAIN PROTEIN HOMOLOG"/>
    <property type="match status" value="1"/>
</dbReference>
<dbReference type="SMART" id="SM00704">
    <property type="entry name" value="ZnF_CDGSH"/>
    <property type="match status" value="2"/>
</dbReference>
<dbReference type="GO" id="GO:0051537">
    <property type="term" value="F:2 iron, 2 sulfur cluster binding"/>
    <property type="evidence" value="ECO:0007669"/>
    <property type="project" value="UniProtKB-KW"/>
</dbReference>
<evidence type="ECO:0000256" key="2">
    <source>
        <dbReference type="ARBA" id="ARBA00022723"/>
    </source>
</evidence>
<protein>
    <submittedName>
        <fullName evidence="6">Glutamate synthase [NADPH] large chain</fullName>
        <ecNumber evidence="6">1.4.1.13</ecNumber>
    </submittedName>
</protein>
<dbReference type="Gene3D" id="3.40.5.90">
    <property type="entry name" value="CDGSH iron-sulfur domain, mitoNEET-type"/>
    <property type="match status" value="2"/>
</dbReference>
<name>A0A3B1BEY1_9ZZZZ</name>
<dbReference type="InterPro" id="IPR052950">
    <property type="entry name" value="CISD"/>
</dbReference>
<keyword evidence="6" id="KW-0560">Oxidoreductase</keyword>
<dbReference type="Pfam" id="PF09360">
    <property type="entry name" value="zf-CDGSH"/>
    <property type="match status" value="2"/>
</dbReference>
<dbReference type="InterPro" id="IPR018967">
    <property type="entry name" value="FeS-contain_CDGSH-typ"/>
</dbReference>
<evidence type="ECO:0000256" key="1">
    <source>
        <dbReference type="ARBA" id="ARBA00022714"/>
    </source>
</evidence>
<dbReference type="GO" id="GO:0004355">
    <property type="term" value="F:glutamate synthase (NADPH) activity"/>
    <property type="evidence" value="ECO:0007669"/>
    <property type="project" value="UniProtKB-EC"/>
</dbReference>
<keyword evidence="3" id="KW-0408">Iron</keyword>
<accession>A0A3B1BEY1</accession>
<dbReference type="PANTHER" id="PTHR46491:SF3">
    <property type="entry name" value="CDGSH IRON-SULFUR DOMAIN-CONTAINING PROTEIN 3, MITOCHONDRIAL"/>
    <property type="match status" value="1"/>
</dbReference>
<dbReference type="GO" id="GO:0005739">
    <property type="term" value="C:mitochondrion"/>
    <property type="evidence" value="ECO:0007669"/>
    <property type="project" value="TreeGrafter"/>
</dbReference>
<organism evidence="6">
    <name type="scientific">hydrothermal vent metagenome</name>
    <dbReference type="NCBI Taxonomy" id="652676"/>
    <lineage>
        <taxon>unclassified sequences</taxon>
        <taxon>metagenomes</taxon>
        <taxon>ecological metagenomes</taxon>
    </lineage>
</organism>
<evidence type="ECO:0000259" key="5">
    <source>
        <dbReference type="SMART" id="SM00704"/>
    </source>
</evidence>
<evidence type="ECO:0000256" key="4">
    <source>
        <dbReference type="ARBA" id="ARBA00023014"/>
    </source>
</evidence>
<feature type="domain" description="Iron-binding zinc finger CDGSH type" evidence="5">
    <location>
        <begin position="10"/>
        <end position="47"/>
    </location>
</feature>
<evidence type="ECO:0000256" key="3">
    <source>
        <dbReference type="ARBA" id="ARBA00023004"/>
    </source>
</evidence>
<feature type="domain" description="Iron-binding zinc finger CDGSH type" evidence="5">
    <location>
        <begin position="48"/>
        <end position="79"/>
    </location>
</feature>
<keyword evidence="4" id="KW-0411">Iron-sulfur</keyword>
<proteinExistence type="predicted"/>
<dbReference type="AlphaFoldDB" id="A0A3B1BEY1"/>
<reference evidence="6" key="1">
    <citation type="submission" date="2018-06" db="EMBL/GenBank/DDBJ databases">
        <authorList>
            <person name="Zhirakovskaya E."/>
        </authorList>
    </citation>
    <scope>NUCLEOTIDE SEQUENCE</scope>
</reference>